<feature type="compositionally biased region" description="Gly residues" evidence="1">
    <location>
        <begin position="406"/>
        <end position="421"/>
    </location>
</feature>
<feature type="compositionally biased region" description="Polar residues" evidence="1">
    <location>
        <begin position="310"/>
        <end position="323"/>
    </location>
</feature>
<feature type="region of interest" description="Disordered" evidence="1">
    <location>
        <begin position="1"/>
        <end position="21"/>
    </location>
</feature>
<name>A0AAD6UYX3_9AGAR</name>
<feature type="region of interest" description="Disordered" evidence="1">
    <location>
        <begin position="390"/>
        <end position="447"/>
    </location>
</feature>
<accession>A0AAD6UYX3</accession>
<reference evidence="2" key="1">
    <citation type="submission" date="2023-03" db="EMBL/GenBank/DDBJ databases">
        <title>Massive genome expansion in bonnet fungi (Mycena s.s.) driven by repeated elements and novel gene families across ecological guilds.</title>
        <authorList>
            <consortium name="Lawrence Berkeley National Laboratory"/>
            <person name="Harder C.B."/>
            <person name="Miyauchi S."/>
            <person name="Viragh M."/>
            <person name="Kuo A."/>
            <person name="Thoen E."/>
            <person name="Andreopoulos B."/>
            <person name="Lu D."/>
            <person name="Skrede I."/>
            <person name="Drula E."/>
            <person name="Henrissat B."/>
            <person name="Morin E."/>
            <person name="Kohler A."/>
            <person name="Barry K."/>
            <person name="LaButti K."/>
            <person name="Morin E."/>
            <person name="Salamov A."/>
            <person name="Lipzen A."/>
            <person name="Mereny Z."/>
            <person name="Hegedus B."/>
            <person name="Baldrian P."/>
            <person name="Stursova M."/>
            <person name="Weitz H."/>
            <person name="Taylor A."/>
            <person name="Grigoriev I.V."/>
            <person name="Nagy L.G."/>
            <person name="Martin F."/>
            <person name="Kauserud H."/>
        </authorList>
    </citation>
    <scope>NUCLEOTIDE SEQUENCE</scope>
    <source>
        <strain evidence="2">9144</strain>
    </source>
</reference>
<feature type="compositionally biased region" description="Basic residues" evidence="1">
    <location>
        <begin position="244"/>
        <end position="256"/>
    </location>
</feature>
<evidence type="ECO:0000256" key="1">
    <source>
        <dbReference type="SAM" id="MobiDB-lite"/>
    </source>
</evidence>
<dbReference type="EMBL" id="JARJCW010000090">
    <property type="protein sequence ID" value="KAJ7195546.1"/>
    <property type="molecule type" value="Genomic_DNA"/>
</dbReference>
<protein>
    <submittedName>
        <fullName evidence="2">Uncharacterized protein</fullName>
    </submittedName>
</protein>
<feature type="compositionally biased region" description="Low complexity" evidence="1">
    <location>
        <begin position="390"/>
        <end position="405"/>
    </location>
</feature>
<dbReference type="Proteomes" id="UP001219525">
    <property type="component" value="Unassembled WGS sequence"/>
</dbReference>
<feature type="compositionally biased region" description="Basic residues" evidence="1">
    <location>
        <begin position="423"/>
        <end position="432"/>
    </location>
</feature>
<gene>
    <name evidence="2" type="ORF">GGX14DRAFT_403999</name>
</gene>
<feature type="region of interest" description="Disordered" evidence="1">
    <location>
        <begin position="128"/>
        <end position="169"/>
    </location>
</feature>
<sequence length="473" mass="51080">MRLKSHFYATKMSPEKSKEMGATRISNTNVTQPSINHCLLPASTLLVKTHSFGPQDGDKPRFNYGSHLRQQGMHARGQGAANNAADSAARHAHSGHLCLHLNTCNLYRQRQHAPPTTYLAHERARTQRIAREHAHARSAQAHGSANSAVDGRSQGAHGGGQCAVRPTHTRADSVLTRAVDGAWPGRVHARSPHVLRTAQRTGRDQGAHARWMGHSQGACACTRRTDPRTRWTAHGQARGGQRTARVRAHTHSRQRRASAMSAHGLTHTADSAANRPMHTVDNARPGARRTAHGQSARARGGQAHAHSRQRTASVRTSTHGLTRTAGSVVDGARPACARTRRTGAHIRRTAHGQARARPERACTRRTGARTQWTVHGPGHVRLAARWTGHGQLAHARGGQAHAHGGQRTGQGAHGGQRGGRGTARARTRHAGPRTRWTAHGQARGRRGAARLAYNEVNKKQAVPGDSETVQMGT</sequence>
<organism evidence="2 3">
    <name type="scientific">Mycena pura</name>
    <dbReference type="NCBI Taxonomy" id="153505"/>
    <lineage>
        <taxon>Eukaryota</taxon>
        <taxon>Fungi</taxon>
        <taxon>Dikarya</taxon>
        <taxon>Basidiomycota</taxon>
        <taxon>Agaricomycotina</taxon>
        <taxon>Agaricomycetes</taxon>
        <taxon>Agaricomycetidae</taxon>
        <taxon>Agaricales</taxon>
        <taxon>Marasmiineae</taxon>
        <taxon>Mycenaceae</taxon>
        <taxon>Mycena</taxon>
    </lineage>
</organism>
<evidence type="ECO:0000313" key="3">
    <source>
        <dbReference type="Proteomes" id="UP001219525"/>
    </source>
</evidence>
<feature type="region of interest" description="Disordered" evidence="1">
    <location>
        <begin position="230"/>
        <end position="323"/>
    </location>
</feature>
<proteinExistence type="predicted"/>
<keyword evidence="3" id="KW-1185">Reference proteome</keyword>
<evidence type="ECO:0000313" key="2">
    <source>
        <dbReference type="EMBL" id="KAJ7195546.1"/>
    </source>
</evidence>
<feature type="region of interest" description="Disordered" evidence="1">
    <location>
        <begin position="343"/>
        <end position="366"/>
    </location>
</feature>
<comment type="caution">
    <text evidence="2">The sequence shown here is derived from an EMBL/GenBank/DDBJ whole genome shotgun (WGS) entry which is preliminary data.</text>
</comment>
<dbReference type="AlphaFoldDB" id="A0AAD6UYX3"/>